<evidence type="ECO:0000313" key="2">
    <source>
        <dbReference type="EMBL" id="KAJ7707441.1"/>
    </source>
</evidence>
<name>A0AAD7GXF0_MYCRO</name>
<feature type="compositionally biased region" description="Polar residues" evidence="1">
    <location>
        <begin position="182"/>
        <end position="204"/>
    </location>
</feature>
<evidence type="ECO:0000256" key="1">
    <source>
        <dbReference type="SAM" id="MobiDB-lite"/>
    </source>
</evidence>
<evidence type="ECO:0000313" key="3">
    <source>
        <dbReference type="Proteomes" id="UP001221757"/>
    </source>
</evidence>
<protein>
    <submittedName>
        <fullName evidence="2">Uncharacterized protein</fullName>
    </submittedName>
</protein>
<keyword evidence="3" id="KW-1185">Reference proteome</keyword>
<dbReference type="EMBL" id="JARKIE010000005">
    <property type="protein sequence ID" value="KAJ7707441.1"/>
    <property type="molecule type" value="Genomic_DNA"/>
</dbReference>
<feature type="region of interest" description="Disordered" evidence="1">
    <location>
        <begin position="161"/>
        <end position="204"/>
    </location>
</feature>
<organism evidence="2 3">
    <name type="scientific">Mycena rosella</name>
    <name type="common">Pink bonnet</name>
    <name type="synonym">Agaricus rosellus</name>
    <dbReference type="NCBI Taxonomy" id="1033263"/>
    <lineage>
        <taxon>Eukaryota</taxon>
        <taxon>Fungi</taxon>
        <taxon>Dikarya</taxon>
        <taxon>Basidiomycota</taxon>
        <taxon>Agaricomycotina</taxon>
        <taxon>Agaricomycetes</taxon>
        <taxon>Agaricomycetidae</taxon>
        <taxon>Agaricales</taxon>
        <taxon>Marasmiineae</taxon>
        <taxon>Mycenaceae</taxon>
        <taxon>Mycena</taxon>
    </lineage>
</organism>
<sequence length="204" mass="22883">MMSPLRYSISYMLDSSGYYDIYEKGPLSKTLGKCTYSATLRHPQGHCRIYIVGDQFDRLFSEMQRPAPELTSLALINFLLSIESCFLDWELFARTAPNLRHLRLDEFKNIWSSPLIHNLTTLHLGRLYDTCLGQTDLSGGALDAEEFLRARSTPCLRARAAHSYRPRAPDPGSRPGRRASPSAASPTCSRSSCTSNSAWPTAYP</sequence>
<proteinExistence type="predicted"/>
<accession>A0AAD7GXF0</accession>
<dbReference type="AlphaFoldDB" id="A0AAD7GXF0"/>
<gene>
    <name evidence="2" type="ORF">B0H17DRAFT_1032715</name>
</gene>
<dbReference type="Proteomes" id="UP001221757">
    <property type="component" value="Unassembled WGS sequence"/>
</dbReference>
<reference evidence="2" key="1">
    <citation type="submission" date="2023-03" db="EMBL/GenBank/DDBJ databases">
        <title>Massive genome expansion in bonnet fungi (Mycena s.s.) driven by repeated elements and novel gene families across ecological guilds.</title>
        <authorList>
            <consortium name="Lawrence Berkeley National Laboratory"/>
            <person name="Harder C.B."/>
            <person name="Miyauchi S."/>
            <person name="Viragh M."/>
            <person name="Kuo A."/>
            <person name="Thoen E."/>
            <person name="Andreopoulos B."/>
            <person name="Lu D."/>
            <person name="Skrede I."/>
            <person name="Drula E."/>
            <person name="Henrissat B."/>
            <person name="Morin E."/>
            <person name="Kohler A."/>
            <person name="Barry K."/>
            <person name="LaButti K."/>
            <person name="Morin E."/>
            <person name="Salamov A."/>
            <person name="Lipzen A."/>
            <person name="Mereny Z."/>
            <person name="Hegedus B."/>
            <person name="Baldrian P."/>
            <person name="Stursova M."/>
            <person name="Weitz H."/>
            <person name="Taylor A."/>
            <person name="Grigoriev I.V."/>
            <person name="Nagy L.G."/>
            <person name="Martin F."/>
            <person name="Kauserud H."/>
        </authorList>
    </citation>
    <scope>NUCLEOTIDE SEQUENCE</scope>
    <source>
        <strain evidence="2">CBHHK067</strain>
    </source>
</reference>
<comment type="caution">
    <text evidence="2">The sequence shown here is derived from an EMBL/GenBank/DDBJ whole genome shotgun (WGS) entry which is preliminary data.</text>
</comment>